<organism evidence="2 3">
    <name type="scientific">Pedobacter nyackensis</name>
    <dbReference type="NCBI Taxonomy" id="475255"/>
    <lineage>
        <taxon>Bacteria</taxon>
        <taxon>Pseudomonadati</taxon>
        <taxon>Bacteroidota</taxon>
        <taxon>Sphingobacteriia</taxon>
        <taxon>Sphingobacteriales</taxon>
        <taxon>Sphingobacteriaceae</taxon>
        <taxon>Pedobacter</taxon>
    </lineage>
</organism>
<feature type="domain" description="Beta-lactamase-related" evidence="1">
    <location>
        <begin position="39"/>
        <end position="358"/>
    </location>
</feature>
<evidence type="ECO:0000313" key="2">
    <source>
        <dbReference type="EMBL" id="SMC62945.1"/>
    </source>
</evidence>
<dbReference type="Pfam" id="PF00144">
    <property type="entry name" value="Beta-lactamase"/>
    <property type="match status" value="1"/>
</dbReference>
<dbReference type="SUPFAM" id="SSF56601">
    <property type="entry name" value="beta-lactamase/transpeptidase-like"/>
    <property type="match status" value="1"/>
</dbReference>
<dbReference type="AlphaFoldDB" id="A0A1W2AQI8"/>
<reference evidence="2 3" key="1">
    <citation type="submission" date="2017-04" db="EMBL/GenBank/DDBJ databases">
        <authorList>
            <person name="Afonso C.L."/>
            <person name="Miller P.J."/>
            <person name="Scott M.A."/>
            <person name="Spackman E."/>
            <person name="Goraichik I."/>
            <person name="Dimitrov K.M."/>
            <person name="Suarez D.L."/>
            <person name="Swayne D.E."/>
        </authorList>
    </citation>
    <scope>NUCLEOTIDE SEQUENCE [LARGE SCALE GENOMIC DNA]</scope>
    <source>
        <strain evidence="2 3">DSM 19625</strain>
    </source>
</reference>
<dbReference type="Gene3D" id="3.40.710.10">
    <property type="entry name" value="DD-peptidase/beta-lactamase superfamily"/>
    <property type="match status" value="1"/>
</dbReference>
<gene>
    <name evidence="2" type="ORF">SAMN04488101_101847</name>
</gene>
<keyword evidence="3" id="KW-1185">Reference proteome</keyword>
<dbReference type="InterPro" id="IPR001466">
    <property type="entry name" value="Beta-lactam-related"/>
</dbReference>
<evidence type="ECO:0000259" key="1">
    <source>
        <dbReference type="Pfam" id="PF00144"/>
    </source>
</evidence>
<accession>A0A1W2AQI8</accession>
<dbReference type="OrthoDB" id="1357763at2"/>
<name>A0A1W2AQI8_9SPHI</name>
<dbReference type="Proteomes" id="UP000192678">
    <property type="component" value="Unassembled WGS sequence"/>
</dbReference>
<dbReference type="PANTHER" id="PTHR43283:SF18">
    <property type="match status" value="1"/>
</dbReference>
<dbReference type="InterPro" id="IPR050789">
    <property type="entry name" value="Diverse_Enzym_Activities"/>
</dbReference>
<dbReference type="PANTHER" id="PTHR43283">
    <property type="entry name" value="BETA-LACTAMASE-RELATED"/>
    <property type="match status" value="1"/>
</dbReference>
<sequence length="371" mass="41904">MNKNSFFISLLITVSLLSFKGYSQLQTLSGSRINVEDLDKMMIKQKDSLSLPGLSFALINNGKVVYHRSLGVSNIETKVKVDANSIFEAASLSKTVFAYFVLRLVDKKILNLDTPLYRYLPYQDIAKDERYKLITARMVLSHTTGFPNWRYSDKRDESRYKYGELYLKFTPGTQFAYSGEGYVYLTKVIAHLSNLTIQTLDPLFQKEVAEPLHMKKAWFSWANYITKHKVKGHVKGEVVSKAWPIAFPEQDSTWFDAAGGLHAEAIGFSNFLIGLMNGEGLSKSLNDEMFKEQVQLDKNTPHYMFNGDTGWGLGIAIKPTSFGVVYEHGGNNGDFQSGFKINKSNRNGYVFFTNCDQGSVFNKNIGSLLLK</sequence>
<dbReference type="EMBL" id="FWYB01000001">
    <property type="protein sequence ID" value="SMC62945.1"/>
    <property type="molecule type" value="Genomic_DNA"/>
</dbReference>
<protein>
    <submittedName>
        <fullName evidence="2">CubicO group peptidase, beta-lactamase class C family</fullName>
    </submittedName>
</protein>
<dbReference type="STRING" id="475255.SAMN04488101_101847"/>
<evidence type="ECO:0000313" key="3">
    <source>
        <dbReference type="Proteomes" id="UP000192678"/>
    </source>
</evidence>
<dbReference type="RefSeq" id="WP_084287384.1">
    <property type="nucleotide sequence ID" value="NZ_FWYB01000001.1"/>
</dbReference>
<proteinExistence type="predicted"/>
<dbReference type="InterPro" id="IPR012338">
    <property type="entry name" value="Beta-lactam/transpept-like"/>
</dbReference>